<evidence type="ECO:0000256" key="3">
    <source>
        <dbReference type="ARBA" id="ARBA00022515"/>
    </source>
</evidence>
<dbReference type="SUPFAM" id="SSF48024">
    <property type="entry name" value="N-terminal domain of DnaB helicase"/>
    <property type="match status" value="1"/>
</dbReference>
<comment type="subunit">
    <text evidence="2">Homohexamer.</text>
</comment>
<evidence type="ECO:0000256" key="5">
    <source>
        <dbReference type="ARBA" id="ARBA00022741"/>
    </source>
</evidence>
<dbReference type="Pfam" id="PF00772">
    <property type="entry name" value="DnaB"/>
    <property type="match status" value="1"/>
</dbReference>
<dbReference type="NCBIfam" id="NF006606">
    <property type="entry name" value="PRK09165.1"/>
    <property type="match status" value="1"/>
</dbReference>
<evidence type="ECO:0000256" key="7">
    <source>
        <dbReference type="ARBA" id="ARBA00022806"/>
    </source>
</evidence>
<evidence type="ECO:0000256" key="13">
    <source>
        <dbReference type="NCBIfam" id="TIGR00665"/>
    </source>
</evidence>
<evidence type="ECO:0000256" key="2">
    <source>
        <dbReference type="ARBA" id="ARBA00011643"/>
    </source>
</evidence>
<proteinExistence type="inferred from homology"/>
<keyword evidence="4 14" id="KW-0235">DNA replication</keyword>
<dbReference type="SMART" id="SM00382">
    <property type="entry name" value="AAA"/>
    <property type="match status" value="1"/>
</dbReference>
<feature type="domain" description="SF4 helicase" evidence="15">
    <location>
        <begin position="188"/>
        <end position="470"/>
    </location>
</feature>
<dbReference type="Gene3D" id="1.10.860.10">
    <property type="entry name" value="DNAb Helicase, Chain A"/>
    <property type="match status" value="1"/>
</dbReference>
<keyword evidence="8 14" id="KW-0067">ATP-binding</keyword>
<dbReference type="InterPro" id="IPR007693">
    <property type="entry name" value="DNA_helicase_DnaB-like_N"/>
</dbReference>
<keyword evidence="9 14" id="KW-0238">DNA-binding</keyword>
<dbReference type="EMBL" id="CP073078">
    <property type="protein sequence ID" value="QUD86955.1"/>
    <property type="molecule type" value="Genomic_DNA"/>
</dbReference>
<dbReference type="CDD" id="cd00984">
    <property type="entry name" value="DnaB_C"/>
    <property type="match status" value="1"/>
</dbReference>
<evidence type="ECO:0000256" key="1">
    <source>
        <dbReference type="ARBA" id="ARBA00008428"/>
    </source>
</evidence>
<dbReference type="GO" id="GO:0043139">
    <property type="term" value="F:5'-3' DNA helicase activity"/>
    <property type="evidence" value="ECO:0007669"/>
    <property type="project" value="UniProtKB-EC"/>
</dbReference>
<keyword evidence="6 14" id="KW-0378">Hydrolase</keyword>
<evidence type="ECO:0000256" key="14">
    <source>
        <dbReference type="RuleBase" id="RU362085"/>
    </source>
</evidence>
<dbReference type="RefSeq" id="WP_211937007.1">
    <property type="nucleotide sequence ID" value="NZ_CP073078.1"/>
</dbReference>
<dbReference type="InterPro" id="IPR003593">
    <property type="entry name" value="AAA+_ATPase"/>
</dbReference>
<keyword evidence="7 14" id="KW-0347">Helicase</keyword>
<dbReference type="GO" id="GO:1990077">
    <property type="term" value="C:primosome complex"/>
    <property type="evidence" value="ECO:0007669"/>
    <property type="project" value="UniProtKB-UniRule"/>
</dbReference>
<dbReference type="InterPro" id="IPR007694">
    <property type="entry name" value="DNA_helicase_DnaB-like_C"/>
</dbReference>
<accession>A0A975ITP8</accession>
<dbReference type="EC" id="5.6.2.3" evidence="13 14"/>
<comment type="catalytic activity">
    <reaction evidence="12 14">
        <text>ATP + H2O = ADP + phosphate + H(+)</text>
        <dbReference type="Rhea" id="RHEA:13065"/>
        <dbReference type="ChEBI" id="CHEBI:15377"/>
        <dbReference type="ChEBI" id="CHEBI:15378"/>
        <dbReference type="ChEBI" id="CHEBI:30616"/>
        <dbReference type="ChEBI" id="CHEBI:43474"/>
        <dbReference type="ChEBI" id="CHEBI:456216"/>
        <dbReference type="EC" id="5.6.2.3"/>
    </reaction>
</comment>
<dbReference type="GO" id="GO:0005829">
    <property type="term" value="C:cytosol"/>
    <property type="evidence" value="ECO:0007669"/>
    <property type="project" value="TreeGrafter"/>
</dbReference>
<evidence type="ECO:0000256" key="6">
    <source>
        <dbReference type="ARBA" id="ARBA00022801"/>
    </source>
</evidence>
<dbReference type="PANTHER" id="PTHR30153:SF2">
    <property type="entry name" value="REPLICATIVE DNA HELICASE"/>
    <property type="match status" value="1"/>
</dbReference>
<dbReference type="GO" id="GO:0005524">
    <property type="term" value="F:ATP binding"/>
    <property type="evidence" value="ECO:0007669"/>
    <property type="project" value="UniProtKB-UniRule"/>
</dbReference>
<evidence type="ECO:0000256" key="8">
    <source>
        <dbReference type="ARBA" id="ARBA00022840"/>
    </source>
</evidence>
<dbReference type="Pfam" id="PF03796">
    <property type="entry name" value="DnaB_C"/>
    <property type="match status" value="1"/>
</dbReference>
<evidence type="ECO:0000256" key="4">
    <source>
        <dbReference type="ARBA" id="ARBA00022705"/>
    </source>
</evidence>
<dbReference type="PROSITE" id="PS51199">
    <property type="entry name" value="SF4_HELICASE"/>
    <property type="match status" value="1"/>
</dbReference>
<evidence type="ECO:0000259" key="15">
    <source>
        <dbReference type="PROSITE" id="PS51199"/>
    </source>
</evidence>
<dbReference type="InterPro" id="IPR016136">
    <property type="entry name" value="DNA_helicase_N/primase_C"/>
</dbReference>
<dbReference type="PANTHER" id="PTHR30153">
    <property type="entry name" value="REPLICATIVE DNA HELICASE DNAB"/>
    <property type="match status" value="1"/>
</dbReference>
<evidence type="ECO:0000256" key="11">
    <source>
        <dbReference type="ARBA" id="ARBA00044932"/>
    </source>
</evidence>
<dbReference type="GO" id="GO:0003677">
    <property type="term" value="F:DNA binding"/>
    <property type="evidence" value="ECO:0007669"/>
    <property type="project" value="UniProtKB-UniRule"/>
</dbReference>
<gene>
    <name evidence="16" type="ORF">KCG34_18030</name>
</gene>
<comment type="similarity">
    <text evidence="1 14">Belongs to the helicase family. DnaB subfamily.</text>
</comment>
<dbReference type="NCBIfam" id="TIGR00665">
    <property type="entry name" value="DnaB"/>
    <property type="match status" value="1"/>
</dbReference>
<name>A0A975ITP8_9CAUL</name>
<protein>
    <recommendedName>
        <fullName evidence="13 14">Replicative DNA helicase</fullName>
        <ecNumber evidence="13 14">5.6.2.3</ecNumber>
    </recommendedName>
</protein>
<dbReference type="AlphaFoldDB" id="A0A975ITP8"/>
<keyword evidence="10" id="KW-0413">Isomerase</keyword>
<organism evidence="16 17">
    <name type="scientific">Phenylobacterium montanum</name>
    <dbReference type="NCBI Taxonomy" id="2823693"/>
    <lineage>
        <taxon>Bacteria</taxon>
        <taxon>Pseudomonadati</taxon>
        <taxon>Pseudomonadota</taxon>
        <taxon>Alphaproteobacteria</taxon>
        <taxon>Caulobacterales</taxon>
        <taxon>Caulobacteraceae</taxon>
        <taxon>Phenylobacterium</taxon>
    </lineage>
</organism>
<dbReference type="KEGG" id="caul:KCG34_18030"/>
<evidence type="ECO:0000256" key="10">
    <source>
        <dbReference type="ARBA" id="ARBA00023235"/>
    </source>
</evidence>
<dbReference type="InterPro" id="IPR007692">
    <property type="entry name" value="DNA_helicase_DnaB"/>
</dbReference>
<dbReference type="InterPro" id="IPR036185">
    <property type="entry name" value="DNA_heli_DnaB-like_N_sf"/>
</dbReference>
<evidence type="ECO:0000313" key="17">
    <source>
        <dbReference type="Proteomes" id="UP000676409"/>
    </source>
</evidence>
<evidence type="ECO:0000256" key="9">
    <source>
        <dbReference type="ARBA" id="ARBA00023125"/>
    </source>
</evidence>
<keyword evidence="17" id="KW-1185">Reference proteome</keyword>
<sequence length="483" mass="52375">MTIAPALRLVDEELPAAAPHNLDAEQALLGVLLFDNAQLDELPDLDAAAFYEPTHGRIFASAQYLIASGLRADPISVSERLKADSGLAELGGQGYLVDLVDHAPPALTARQNAGIVADNAQRRELIRIGEEMAEAARTDQERSGREHVEAAEQALFELTKGASSRGGFQGVGVFVDRALELADEAFGRDGGLAGIATGLIDLDQVLGGLHRSDLIILAARPSMGKTALAMNIARHAAAGGVPTGVFSCEMSGEQLVTRLLAEISAISSDRVRRGDIDLCERGRLRDAGAEMRSLPLHIDASGGLSLTQLVTRARRLKRRHGLGLIVVDYLQLMSAGGGRRENRVQEVSEITMGLKALAKDLDVPILALSQLSRQVEAREDKRPQLSDLRDSGSIEQDADVVMFLYREAYYLARREPREGTSEHLDWEARLDEVAHLAELIIAKQRHGPIRTVKLHYSDELTKFSNLARAALHSTRAFDFSGGE</sequence>
<evidence type="ECO:0000256" key="12">
    <source>
        <dbReference type="ARBA" id="ARBA00048954"/>
    </source>
</evidence>
<evidence type="ECO:0000313" key="16">
    <source>
        <dbReference type="EMBL" id="QUD86955.1"/>
    </source>
</evidence>
<comment type="function">
    <text evidence="11 14">The main replicative DNA helicase, it participates in initiation and elongation during chromosome replication. Travels ahead of the DNA replisome, separating dsDNA into templates for DNA synthesis. A processive ATP-dependent 5'-3' DNA helicase it has DNA-dependent ATPase activity.</text>
</comment>
<dbReference type="GO" id="GO:0016787">
    <property type="term" value="F:hydrolase activity"/>
    <property type="evidence" value="ECO:0007669"/>
    <property type="project" value="UniProtKB-KW"/>
</dbReference>
<dbReference type="GO" id="GO:0006269">
    <property type="term" value="P:DNA replication, synthesis of primer"/>
    <property type="evidence" value="ECO:0007669"/>
    <property type="project" value="UniProtKB-UniRule"/>
</dbReference>
<dbReference type="SUPFAM" id="SSF52540">
    <property type="entry name" value="P-loop containing nucleoside triphosphate hydrolases"/>
    <property type="match status" value="1"/>
</dbReference>
<keyword evidence="3 14" id="KW-0639">Primosome</keyword>
<dbReference type="Proteomes" id="UP000676409">
    <property type="component" value="Chromosome"/>
</dbReference>
<keyword evidence="5 14" id="KW-0547">Nucleotide-binding</keyword>
<dbReference type="InterPro" id="IPR027417">
    <property type="entry name" value="P-loop_NTPase"/>
</dbReference>
<reference evidence="16" key="1">
    <citation type="submission" date="2021-04" db="EMBL/GenBank/DDBJ databases">
        <title>The complete genome sequence of Caulobacter sp. S6.</title>
        <authorList>
            <person name="Tang Y."/>
            <person name="Ouyang W."/>
            <person name="Liu Q."/>
            <person name="Huang B."/>
            <person name="Guo Z."/>
            <person name="Lei P."/>
        </authorList>
    </citation>
    <scope>NUCLEOTIDE SEQUENCE</scope>
    <source>
        <strain evidence="16">S6</strain>
    </source>
</reference>
<dbReference type="Gene3D" id="3.40.50.300">
    <property type="entry name" value="P-loop containing nucleotide triphosphate hydrolases"/>
    <property type="match status" value="1"/>
</dbReference>